<reference evidence="1" key="1">
    <citation type="submission" date="2021-02" db="EMBL/GenBank/DDBJ databases">
        <authorList>
            <person name="Nowell W R."/>
        </authorList>
    </citation>
    <scope>NUCLEOTIDE SEQUENCE</scope>
</reference>
<sequence>PIPSIITIAGTYYSATQYNSRTSFGGLSPEYLSKINHFIFEK</sequence>
<organism evidence="1 2">
    <name type="scientific">Rotaria sordida</name>
    <dbReference type="NCBI Taxonomy" id="392033"/>
    <lineage>
        <taxon>Eukaryota</taxon>
        <taxon>Metazoa</taxon>
        <taxon>Spiralia</taxon>
        <taxon>Gnathifera</taxon>
        <taxon>Rotifera</taxon>
        <taxon>Eurotatoria</taxon>
        <taxon>Bdelloidea</taxon>
        <taxon>Philodinida</taxon>
        <taxon>Philodinidae</taxon>
        <taxon>Rotaria</taxon>
    </lineage>
</organism>
<dbReference type="Proteomes" id="UP000663864">
    <property type="component" value="Unassembled WGS sequence"/>
</dbReference>
<accession>A0A815NWP4</accession>
<evidence type="ECO:0000313" key="1">
    <source>
        <dbReference type="EMBL" id="CAF1438331.1"/>
    </source>
</evidence>
<dbReference type="AlphaFoldDB" id="A0A815NWP4"/>
<dbReference type="EMBL" id="CAJNOT010004597">
    <property type="protein sequence ID" value="CAF1438331.1"/>
    <property type="molecule type" value="Genomic_DNA"/>
</dbReference>
<protein>
    <submittedName>
        <fullName evidence="1">Uncharacterized protein</fullName>
    </submittedName>
</protein>
<evidence type="ECO:0000313" key="2">
    <source>
        <dbReference type="Proteomes" id="UP000663864"/>
    </source>
</evidence>
<feature type="non-terminal residue" evidence="1">
    <location>
        <position position="1"/>
    </location>
</feature>
<gene>
    <name evidence="1" type="ORF">ZHD862_LOCUS34703</name>
</gene>
<name>A0A815NWP4_9BILA</name>
<proteinExistence type="predicted"/>
<comment type="caution">
    <text evidence="1">The sequence shown here is derived from an EMBL/GenBank/DDBJ whole genome shotgun (WGS) entry which is preliminary data.</text>
</comment>